<organism evidence="1">
    <name type="scientific">Salix viminalis</name>
    <name type="common">Common osier</name>
    <name type="synonym">Basket willow</name>
    <dbReference type="NCBI Taxonomy" id="40686"/>
    <lineage>
        <taxon>Eukaryota</taxon>
        <taxon>Viridiplantae</taxon>
        <taxon>Streptophyta</taxon>
        <taxon>Embryophyta</taxon>
        <taxon>Tracheophyta</taxon>
        <taxon>Spermatophyta</taxon>
        <taxon>Magnoliopsida</taxon>
        <taxon>eudicotyledons</taxon>
        <taxon>Gunneridae</taxon>
        <taxon>Pentapetalae</taxon>
        <taxon>rosids</taxon>
        <taxon>fabids</taxon>
        <taxon>Malpighiales</taxon>
        <taxon>Salicaceae</taxon>
        <taxon>Saliceae</taxon>
        <taxon>Salix</taxon>
    </lineage>
</organism>
<reference evidence="1" key="1">
    <citation type="submission" date="2019-03" db="EMBL/GenBank/DDBJ databases">
        <authorList>
            <person name="Mank J."/>
            <person name="Almeida P."/>
        </authorList>
    </citation>
    <scope>NUCLEOTIDE SEQUENCE</scope>
    <source>
        <strain evidence="1">78183</strain>
    </source>
</reference>
<dbReference type="EMBL" id="CAADRP010001674">
    <property type="protein sequence ID" value="VFU47700.1"/>
    <property type="molecule type" value="Genomic_DNA"/>
</dbReference>
<gene>
    <name evidence="1" type="ORF">SVIM_LOCUS307528</name>
</gene>
<proteinExistence type="predicted"/>
<evidence type="ECO:0000313" key="1">
    <source>
        <dbReference type="EMBL" id="VFU47700.1"/>
    </source>
</evidence>
<sequence length="84" mass="9260">MKGKCAIKQTVVGRKREEQAAVHTLARLYAAEKLSLYFTKPTCACNKAINGRQSSGSKRNSMKISKIPTLEIFLPDIRATSSCN</sequence>
<dbReference type="AlphaFoldDB" id="A0A6N2MDL5"/>
<protein>
    <submittedName>
        <fullName evidence="1">Uncharacterized protein</fullName>
    </submittedName>
</protein>
<name>A0A6N2MDL5_SALVM</name>
<accession>A0A6N2MDL5</accession>